<organism evidence="1 2">
    <name type="scientific">Staurois parvus</name>
    <dbReference type="NCBI Taxonomy" id="386267"/>
    <lineage>
        <taxon>Eukaryota</taxon>
        <taxon>Metazoa</taxon>
        <taxon>Chordata</taxon>
        <taxon>Craniata</taxon>
        <taxon>Vertebrata</taxon>
        <taxon>Euteleostomi</taxon>
        <taxon>Amphibia</taxon>
        <taxon>Batrachia</taxon>
        <taxon>Anura</taxon>
        <taxon>Neobatrachia</taxon>
        <taxon>Ranoidea</taxon>
        <taxon>Ranidae</taxon>
        <taxon>Staurois</taxon>
    </lineage>
</organism>
<protein>
    <submittedName>
        <fullName evidence="1">Uncharacterized protein</fullName>
    </submittedName>
</protein>
<comment type="caution">
    <text evidence="1">The sequence shown here is derived from an EMBL/GenBank/DDBJ whole genome shotgun (WGS) entry which is preliminary data.</text>
</comment>
<evidence type="ECO:0000313" key="1">
    <source>
        <dbReference type="EMBL" id="CAI9578709.1"/>
    </source>
</evidence>
<keyword evidence="2" id="KW-1185">Reference proteome</keyword>
<dbReference type="Proteomes" id="UP001162483">
    <property type="component" value="Unassembled WGS sequence"/>
</dbReference>
<name>A0ABN9E1P0_9NEOB</name>
<feature type="non-terminal residue" evidence="1">
    <location>
        <position position="51"/>
    </location>
</feature>
<dbReference type="EMBL" id="CATNWA010015028">
    <property type="protein sequence ID" value="CAI9578709.1"/>
    <property type="molecule type" value="Genomic_DNA"/>
</dbReference>
<gene>
    <name evidence="1" type="ORF">SPARVUS_LOCUS8966631</name>
</gene>
<sequence length="51" mass="5705">MIGTSHRFRTTISAPREYEQLENAGTVYGRQPTPALLPSSRLCTWAGREVV</sequence>
<proteinExistence type="predicted"/>
<reference evidence="1" key="1">
    <citation type="submission" date="2023-05" db="EMBL/GenBank/DDBJ databases">
        <authorList>
            <person name="Stuckert A."/>
        </authorList>
    </citation>
    <scope>NUCLEOTIDE SEQUENCE</scope>
</reference>
<accession>A0ABN9E1P0</accession>
<evidence type="ECO:0000313" key="2">
    <source>
        <dbReference type="Proteomes" id="UP001162483"/>
    </source>
</evidence>